<dbReference type="Pfam" id="PF20178">
    <property type="entry name" value="ToxA_N"/>
    <property type="match status" value="2"/>
</dbReference>
<dbReference type="EMBL" id="CP009533">
    <property type="protein sequence ID" value="AIS16426.1"/>
    <property type="molecule type" value="Genomic_DNA"/>
</dbReference>
<dbReference type="GO" id="GO:0008237">
    <property type="term" value="F:metallopeptidase activity"/>
    <property type="evidence" value="ECO:0007669"/>
    <property type="project" value="InterPro"/>
</dbReference>
<dbReference type="InterPro" id="IPR046673">
    <property type="entry name" value="ToxA_N"/>
</dbReference>
<dbReference type="OrthoDB" id="7032306at2"/>
<protein>
    <recommendedName>
        <fullName evidence="1">Dermonecrotic toxin N-terminal domain-containing protein</fullName>
    </recommendedName>
</protein>
<dbReference type="Gene3D" id="3.40.390.10">
    <property type="entry name" value="Collagenase (Catalytic Domain)"/>
    <property type="match status" value="1"/>
</dbReference>
<dbReference type="KEGG" id="prh:LT40_03035"/>
<keyword evidence="3" id="KW-1185">Reference proteome</keyword>
<dbReference type="RefSeq" id="WP_043186318.1">
    <property type="nucleotide sequence ID" value="NZ_CP009533.1"/>
</dbReference>
<evidence type="ECO:0000313" key="3">
    <source>
        <dbReference type="Proteomes" id="UP000029499"/>
    </source>
</evidence>
<sequence>MSAQPLPWFHSTSLRQRFMAHAQASLTAGEITTEEHQWLSSITAANRDHQPTAAQQLRIDGITAVMSDGQRFELPATVRLSRGGHTTVVMLYNPLLGLRRFAEPLQLKQFLLDSIGAAVAGAALRFPATAAAQRVVQARPVEAFEGSLLSGDVFQALMLRLHAGLADNLAQMREWVRDQPTPDEMLAPADGNLLEPAVRAGIRLAHYWDNSATAVQPLCEQLGTALQTTLLQHLLHSQQIGNLEPEQYRQLTAWASGHDAETEHPLRACSLRVSTLENQNLALDDLLVLSQADHTGPCYTYCAGSGVQKYASRRALLADLADPLQRERWLPHAPQTSQALFKTLRINALCLDPTPVQTLEAYARALLAQQRTRLQETLSQGSPQTPWRLCQQALALDRRLDPHLRTLDPLFPGDIRDDPASLNYVGAAILRDAHDPQQLLTHLVDLDLQYARYQARGPDLMSVSAGLLQREMAYVLEGGPAALSIQLPEPNLPQALWQTGDKAPGQAFIQVAEGVQQPIEALPEPLMATIVRRARQQLRGAFEQAGRHREALASGYYRQLQHYLVALESRLDEKSVSTSAPLRQNTFDSSARQAWRLQTFDHLIAGSWPIASLPDLMRQAEPPDNLARALEHHCELARRQIQIDVIPPWLAQATAAQKTGYLKALAYSLLSSPAEQDYLLDLQDIPSFAQDRLQAQLDSDFTPGRFMPHAVFVTTQRYVPTPPLPGEIPSAVPAATLSHRQSLVQYALNHYRDWDAAITAVELGSGHPAPAELDAAYVRQLVRALDLGRHYQVMLEQAFLPTDLRYARRLERYCRQLPGQLIEYAWRAHLKGSLSLQAVQLITQVMLAPEAQLRPVGDLGPLDFTPLELIASQGLSADRVPDCYLFIARGSGLCVLYLPYEASLPLQAFDNAAALLKALIDDTSLQQRVLARMPESWRSRYDHGGFKEAHLNLSSESSFDYFPAPGPVQLSSTPVTGNLLHFLFEENARYLITLSKTQLTTAAQAQWSAFVSVLSLAWEQLPMFLPGKIGLILATWQLELKTLQIAQAAEQGKWGQSLLELACALVQGALIGHGVSKLEGVPTRREQFWQALREDSQYGLSLAGYESPGQALQDLYFEASTGSYATRTTSEHFINLRGRLYRVRQEDGQWFLGGTQDEELGPMLDFDAQIGWAISTSPALPVYAGGVPSRLGGRLTRWTLGRNEVVILAVGARKIRQLMPQRARMLRHAHRDALSYLGNALDNLHRATPAGRAPATTLDIIAHFFGTPQVSDALVRRIRQSLEKLVTVMASRAYSPVSSKRYVMGRRLNQASSVGIAFMSALDPQKQVFLLDEFFEFDSARNLPLAPSFRPDDANALSKAMVLLHEFTHIACDTRDIRYLEAATPYVERLRPGVRRAWLEHEHDELFSHRTPSRRLFTVRDEVTGRIRDIRNDDRKGRALILRIAASPDLVDARRRFLNDADIRSRIMLMNADSLTLLIYRLGRTRHLD</sequence>
<reference evidence="2 3" key="1">
    <citation type="journal article" date="2015" name="J. Biotechnol.">
        <title>Complete genome sequence of Pseudomonas rhizosphaerae IH5T (=DSM 16299T), a phosphate-solubilizing rhizobacterium for bacterial biofertilizer.</title>
        <authorList>
            <person name="Kwak Y."/>
            <person name="Jung B.K."/>
            <person name="Shin J.H."/>
        </authorList>
    </citation>
    <scope>NUCLEOTIDE SEQUENCE [LARGE SCALE GENOMIC DNA]</scope>
    <source>
        <strain evidence="2">DSM 16299</strain>
    </source>
</reference>
<dbReference type="Proteomes" id="UP000029499">
    <property type="component" value="Chromosome"/>
</dbReference>
<dbReference type="HOGENOM" id="CLU_249237_0_0_6"/>
<dbReference type="InterPro" id="IPR024079">
    <property type="entry name" value="MetalloPept_cat_dom_sf"/>
</dbReference>
<feature type="domain" description="Dermonecrotic toxin N-terminal" evidence="1">
    <location>
        <begin position="203"/>
        <end position="334"/>
    </location>
</feature>
<accession>A0A089ZPT2</accession>
<gene>
    <name evidence="2" type="ORF">LT40_03035</name>
</gene>
<proteinExistence type="predicted"/>
<name>A0A089ZPT2_9PSED</name>
<evidence type="ECO:0000259" key="1">
    <source>
        <dbReference type="Pfam" id="PF20178"/>
    </source>
</evidence>
<organism evidence="2 3">
    <name type="scientific">Pseudomonas rhizosphaerae</name>
    <dbReference type="NCBI Taxonomy" id="216142"/>
    <lineage>
        <taxon>Bacteria</taxon>
        <taxon>Pseudomonadati</taxon>
        <taxon>Pseudomonadota</taxon>
        <taxon>Gammaproteobacteria</taxon>
        <taxon>Pseudomonadales</taxon>
        <taxon>Pseudomonadaceae</taxon>
        <taxon>Pseudomonas</taxon>
    </lineage>
</organism>
<feature type="domain" description="Dermonecrotic toxin N-terminal" evidence="1">
    <location>
        <begin position="681"/>
        <end position="935"/>
    </location>
</feature>
<evidence type="ECO:0000313" key="2">
    <source>
        <dbReference type="EMBL" id="AIS16426.1"/>
    </source>
</evidence>